<feature type="domain" description="Solute-binding protein family 3/N-terminal" evidence="3">
    <location>
        <begin position="17"/>
        <end position="236"/>
    </location>
</feature>
<dbReference type="Gene3D" id="3.40.190.10">
    <property type="entry name" value="Periplasmic binding protein-like II"/>
    <property type="match status" value="2"/>
</dbReference>
<gene>
    <name evidence="4" type="ORF">NCTC9428_02656</name>
</gene>
<proteinExistence type="inferred from homology"/>
<dbReference type="Pfam" id="PF00497">
    <property type="entry name" value="SBP_bac_3"/>
    <property type="match status" value="1"/>
</dbReference>
<dbReference type="InterPro" id="IPR001638">
    <property type="entry name" value="Solute-binding_3/MltF_N"/>
</dbReference>
<sequence length="248" mass="26382">MITLDSSVLADLAPTGVLRAAINFGNPVLAQRDVSGNPVGVSTQLAKALADELNVAIDFVTFDAAGKVFAALTESTWDLAFLAIEPVRSAEIEFSHPYVIIEGTYLVHDASVYQSVAQLDHVGAQLAVGKGAAYDLYLSRTLSAAELVRAPTSAAAVEWFLEQGLEAAAGVRQPLEAFADKNEGYRVLADSFTEIRQAMAVPKGRKAGAEYVRAFLDRKISSGFVLNALIASGQGDVRVGPTLNEQRQ</sequence>
<dbReference type="AlphaFoldDB" id="A0A3S4QN64"/>
<evidence type="ECO:0000256" key="2">
    <source>
        <dbReference type="ARBA" id="ARBA00022729"/>
    </source>
</evidence>
<accession>A0A3S4QN64</accession>
<dbReference type="OrthoDB" id="6955767at2"/>
<evidence type="ECO:0000256" key="1">
    <source>
        <dbReference type="ARBA" id="ARBA00010333"/>
    </source>
</evidence>
<comment type="similarity">
    <text evidence="1">Belongs to the bacterial solute-binding protein 3 family.</text>
</comment>
<dbReference type="PANTHER" id="PTHR35936:SF17">
    <property type="entry name" value="ARGININE-BINDING EXTRACELLULAR PROTEIN ARTP"/>
    <property type="match status" value="1"/>
</dbReference>
<evidence type="ECO:0000313" key="5">
    <source>
        <dbReference type="Proteomes" id="UP000281909"/>
    </source>
</evidence>
<dbReference type="RefSeq" id="WP_126363227.1">
    <property type="nucleotide sequence ID" value="NZ_LR134318.1"/>
</dbReference>
<evidence type="ECO:0000313" key="4">
    <source>
        <dbReference type="EMBL" id="VEF11041.1"/>
    </source>
</evidence>
<reference evidence="4 5" key="1">
    <citation type="submission" date="2018-12" db="EMBL/GenBank/DDBJ databases">
        <authorList>
            <consortium name="Pathogen Informatics"/>
        </authorList>
    </citation>
    <scope>NUCLEOTIDE SEQUENCE [LARGE SCALE GENOMIC DNA]</scope>
    <source>
        <strain evidence="4 5">NCTC9428</strain>
    </source>
</reference>
<protein>
    <submittedName>
        <fullName evidence="4">Putative binding protein component of ABC transporter</fullName>
    </submittedName>
</protein>
<keyword evidence="2" id="KW-0732">Signal</keyword>
<dbReference type="PANTHER" id="PTHR35936">
    <property type="entry name" value="MEMBRANE-BOUND LYTIC MUREIN TRANSGLYCOSYLASE F"/>
    <property type="match status" value="1"/>
</dbReference>
<dbReference type="SMART" id="SM00062">
    <property type="entry name" value="PBPb"/>
    <property type="match status" value="1"/>
</dbReference>
<dbReference type="SUPFAM" id="SSF53850">
    <property type="entry name" value="Periplasmic binding protein-like II"/>
    <property type="match status" value="1"/>
</dbReference>
<evidence type="ECO:0000259" key="3">
    <source>
        <dbReference type="SMART" id="SM00062"/>
    </source>
</evidence>
<name>A0A3S4QN64_PSEFL</name>
<organism evidence="4 5">
    <name type="scientific">Pseudomonas fluorescens</name>
    <dbReference type="NCBI Taxonomy" id="294"/>
    <lineage>
        <taxon>Bacteria</taxon>
        <taxon>Pseudomonadati</taxon>
        <taxon>Pseudomonadota</taxon>
        <taxon>Gammaproteobacteria</taxon>
        <taxon>Pseudomonadales</taxon>
        <taxon>Pseudomonadaceae</taxon>
        <taxon>Pseudomonas</taxon>
    </lineage>
</organism>
<dbReference type="EMBL" id="LR134318">
    <property type="protein sequence ID" value="VEF11041.1"/>
    <property type="molecule type" value="Genomic_DNA"/>
</dbReference>
<dbReference type="Proteomes" id="UP000281909">
    <property type="component" value="Chromosome"/>
</dbReference>